<dbReference type="GO" id="GO:0042791">
    <property type="term" value="P:5S class rRNA transcription by RNA polymerase III"/>
    <property type="evidence" value="ECO:0007669"/>
    <property type="project" value="TreeGrafter"/>
</dbReference>
<feature type="region of interest" description="Disordered" evidence="7">
    <location>
        <begin position="829"/>
        <end position="851"/>
    </location>
</feature>
<feature type="region of interest" description="Disordered" evidence="7">
    <location>
        <begin position="1715"/>
        <end position="1743"/>
    </location>
</feature>
<evidence type="ECO:0000256" key="7">
    <source>
        <dbReference type="SAM" id="MobiDB-lite"/>
    </source>
</evidence>
<keyword evidence="3" id="KW-0238">DNA-binding</keyword>
<protein>
    <recommendedName>
        <fullName evidence="8">B-block binding subunit of TFIIIC domain-containing protein</fullName>
    </recommendedName>
</protein>
<dbReference type="InterPro" id="IPR007309">
    <property type="entry name" value="TFIIIC_Bblock-bd"/>
</dbReference>
<proteinExistence type="predicted"/>
<feature type="region of interest" description="Disordered" evidence="7">
    <location>
        <begin position="318"/>
        <end position="346"/>
    </location>
</feature>
<dbReference type="PANTHER" id="PTHR15180">
    <property type="entry name" value="GENERAL TRANSCRIPTION FACTOR 3C POLYPEPTIDE 1"/>
    <property type="match status" value="1"/>
</dbReference>
<keyword evidence="5" id="KW-0539">Nucleus</keyword>
<feature type="compositionally biased region" description="Basic and acidic residues" evidence="7">
    <location>
        <begin position="829"/>
        <end position="840"/>
    </location>
</feature>
<name>A0A9W8HZ46_9FUNG</name>
<feature type="compositionally biased region" description="Acidic residues" evidence="7">
    <location>
        <begin position="418"/>
        <end position="429"/>
    </location>
</feature>
<dbReference type="Proteomes" id="UP001140094">
    <property type="component" value="Unassembled WGS sequence"/>
</dbReference>
<keyword evidence="2" id="KW-0597">Phosphoprotein</keyword>
<feature type="region of interest" description="Disordered" evidence="7">
    <location>
        <begin position="212"/>
        <end position="232"/>
    </location>
</feature>
<dbReference type="GO" id="GO:0005634">
    <property type="term" value="C:nucleus"/>
    <property type="evidence" value="ECO:0007669"/>
    <property type="project" value="UniProtKB-SubCell"/>
</dbReference>
<keyword evidence="4" id="KW-0804">Transcription</keyword>
<evidence type="ECO:0000256" key="4">
    <source>
        <dbReference type="ARBA" id="ARBA00023163"/>
    </source>
</evidence>
<dbReference type="EMBL" id="JANBUO010000015">
    <property type="protein sequence ID" value="KAJ2808979.1"/>
    <property type="molecule type" value="Genomic_DNA"/>
</dbReference>
<sequence>MDDILQTIKKEVTLDGVEGSTLSRVWDYADLGQRRLLEKNGVNSEGASADSALRAYLWPHIARIPSLIFLNRDKTILDNTDPESADSKEAKKFLKLGISELEKKYPELVVRASQSAIYKLIFGREEGIDRVISSQGAMKLLMCLMRAREKGVTQNRLAKDNQIDPRAAFYFLKVLDNYGLTVKHRTFDEGCNTNLLILRMFTPEAKEGGDVYRSVPSTGAKDSGKGDDEDAMDIDRPQFSTTNAKSEIAKLVQSGLRTRICELLSSTDSGYMIETDLIDGVGLDIWKESHLVYYRRVIRSLRDKGYVEIVRVQVPEPSLNHASSDSASSAEENADAGSQSTKVKQVRIGKKMGVSGKKHKELRHGYSYRRCIRFIKPYVDIGKVRASVGIPKHAKQRANIGATQESRAAESNQPNISAEEEEEDILESSDDDVVDIDAARVKEDIKHILSRPQVQIGMLASLPLDMQLFRLIALAGTHGIVLHALCYFLKGIGYRMIDRAVNRLATTPVFTQDGGFPGMVISEEEKAQNLTRLDEMLVVRVDECIGREHRRRLFANPLAQPLFSRLIVDYTQDVGVDSSIVDIPDNSVVAEAAEVAEDPAAAAADTESATNIEQATDAAESIGEGAADQQQELQVANPITDQDELLLNECGDIEDVLVEAKERRISINWAIRERVILRLLEHENYFMCSQTTSMRCDDLIKKYFQRHIGSTVLTSAMMASVQRYRMDKRTLLRAVESLSADNKLWYRTVDLSLTNISSRESSIARIAIARSANPDEPLIKSIINQLSDMRSTNTGVFPTAPRTIQDDIVVQRPEGAEAREKEIVRRLRQNRNELSAHDEGSGVNNRKRPSSVSSYVLAKRARVMLKSSRAESSADADWANVFKRMKQPSFRIGRMVDLLAYLVENLPQNIDDKFVYQNYVFRTSFLFSRLPLELFIELNGGIMFMPQLLLYIKDGTFPTDDGADVDIDGEHRQGGSTIEDINRRLATPIDQLPESLRMGMRDLLSRTRSRIQALLLGLQVLQLIRPIHSAKDIICMPEPPDARDAFRSVYVGNPRVLSFGYQVVSKARLLTAEGYSALLNAWEKNVHGPIDLTGYYLNDEEYDLLTPMGLFRYLSDLEMSARTLATELPNDHALYGIGDTRNWQRPVILRASQTEILNNFVDMQKCETPLGNTERLREAALRAETTLEETRRYFQHAHVRVLRAAARRASEQKRTERIREKVREARAALAEKRARILESRKEAEKNKKKRRAWSEEESQKVAIYYAVMAFHARQHCHPFLLRNVIGIFPSRGHTHNPAESVRHHQTKMYNDPQMRTQVSNISAIWKYVLRDAIMKGELTDEPDIDLFDPKPQVEYFANLIKEESLDGLVQKYADELASEDESNYMTGITGVSDLRRRLPRGQGRDSSKRKLVLGTSFSASRDCLPATMKGVEDQFAISYIYPKNRGPLSRQFEEDSYNAGLLSSRSQRPSAYGEMLTTHSEYRCMVDYSNPITTRLSMPSGERADDASGASEMLQNSEVITGDASALSYPDMMSTMWPLTRNFDATVLAEKIEALALDGGSSETDDAASERTALCSSESDYSNAKSYAEVASLQAVIMNLTLTPQQEYSVKTGHQLLSLKEAASTKALELLYRQSSITRLRGMASSIGLSTASGHDKGDSDATPAQEHAEDDETTEPQNSVSEPQSEIGGTVLVHETTGTTRMTAKIGNVAGSQHVEAADDGDNSVNTTDGGENTNAERRVPGRGFSASEKFLGTIFTSLPDRFLEPDLSKLHKCGELNEYLEPSEFGYMCSLIGESKLWLRPSYGALSDKPIHALAGFRRAEHLDIAEFAVNAIVDQDSGPMDVDRSMSAGDAIHSKEVAVASAGLSGKPLATAMRFVLGIVSAMGPLGASAYELARLFDALSQGSAKASFSKLSKNVQSALHSDKRMGALLNLLALKEKVYAVGSNDVRFVSAKIYHKHWALSLDGSDIVFAPRLGQNLSGSVNKTFTWGMLTSLLGHIISNPGISQTTIVRRYFAPHIPKFEVLHYLDALRNLGIIYAETDVETGMASCGPPYPLEATYYYMAPGYYAKLAGVPQCSALSNLHVLQ</sequence>
<feature type="region of interest" description="Disordered" evidence="7">
    <location>
        <begin position="1648"/>
        <end position="1691"/>
    </location>
</feature>
<dbReference type="InterPro" id="IPR044210">
    <property type="entry name" value="Tfc3-like"/>
</dbReference>
<gene>
    <name evidence="9" type="ORF">H4R20_000487</name>
</gene>
<evidence type="ECO:0000313" key="10">
    <source>
        <dbReference type="Proteomes" id="UP001140094"/>
    </source>
</evidence>
<evidence type="ECO:0000259" key="8">
    <source>
        <dbReference type="Pfam" id="PF04182"/>
    </source>
</evidence>
<dbReference type="GO" id="GO:0003677">
    <property type="term" value="F:DNA binding"/>
    <property type="evidence" value="ECO:0007669"/>
    <property type="project" value="UniProtKB-KW"/>
</dbReference>
<organism evidence="9 10">
    <name type="scientific">Coemansia guatemalensis</name>
    <dbReference type="NCBI Taxonomy" id="2761395"/>
    <lineage>
        <taxon>Eukaryota</taxon>
        <taxon>Fungi</taxon>
        <taxon>Fungi incertae sedis</taxon>
        <taxon>Zoopagomycota</taxon>
        <taxon>Kickxellomycotina</taxon>
        <taxon>Kickxellomycetes</taxon>
        <taxon>Kickxellales</taxon>
        <taxon>Kickxellaceae</taxon>
        <taxon>Coemansia</taxon>
    </lineage>
</organism>
<feature type="domain" description="B-block binding subunit of TFIIIC" evidence="8">
    <location>
        <begin position="138"/>
        <end position="202"/>
    </location>
</feature>
<dbReference type="Pfam" id="PF04182">
    <property type="entry name" value="B-block_TFIIIC"/>
    <property type="match status" value="1"/>
</dbReference>
<feature type="region of interest" description="Disordered" evidence="7">
    <location>
        <begin position="395"/>
        <end position="429"/>
    </location>
</feature>
<evidence type="ECO:0000256" key="5">
    <source>
        <dbReference type="ARBA" id="ARBA00023242"/>
    </source>
</evidence>
<evidence type="ECO:0000256" key="6">
    <source>
        <dbReference type="SAM" id="Coils"/>
    </source>
</evidence>
<keyword evidence="6" id="KW-0175">Coiled coil</keyword>
<keyword evidence="10" id="KW-1185">Reference proteome</keyword>
<feature type="compositionally biased region" description="Polar residues" evidence="7">
    <location>
        <begin position="1724"/>
        <end position="1735"/>
    </location>
</feature>
<feature type="coiled-coil region" evidence="6">
    <location>
        <begin position="1215"/>
        <end position="1249"/>
    </location>
</feature>
<comment type="caution">
    <text evidence="9">The sequence shown here is derived from an EMBL/GenBank/DDBJ whole genome shotgun (WGS) entry which is preliminary data.</text>
</comment>
<evidence type="ECO:0000256" key="3">
    <source>
        <dbReference type="ARBA" id="ARBA00023125"/>
    </source>
</evidence>
<feature type="compositionally biased region" description="Polar residues" evidence="7">
    <location>
        <begin position="1676"/>
        <end position="1685"/>
    </location>
</feature>
<comment type="subcellular location">
    <subcellularLocation>
        <location evidence="1">Nucleus</location>
    </subcellularLocation>
</comment>
<dbReference type="GO" id="GO:0000127">
    <property type="term" value="C:transcription factor TFIIIC complex"/>
    <property type="evidence" value="ECO:0007669"/>
    <property type="project" value="InterPro"/>
</dbReference>
<dbReference type="PANTHER" id="PTHR15180:SF1">
    <property type="entry name" value="GENERAL TRANSCRIPTION FACTOR 3C POLYPEPTIDE 1"/>
    <property type="match status" value="1"/>
</dbReference>
<evidence type="ECO:0000256" key="2">
    <source>
        <dbReference type="ARBA" id="ARBA00022553"/>
    </source>
</evidence>
<reference evidence="9" key="1">
    <citation type="submission" date="2022-07" db="EMBL/GenBank/DDBJ databases">
        <title>Phylogenomic reconstructions and comparative analyses of Kickxellomycotina fungi.</title>
        <authorList>
            <person name="Reynolds N.K."/>
            <person name="Stajich J.E."/>
            <person name="Barry K."/>
            <person name="Grigoriev I.V."/>
            <person name="Crous P."/>
            <person name="Smith M.E."/>
        </authorList>
    </citation>
    <scope>NUCLEOTIDE SEQUENCE</scope>
    <source>
        <strain evidence="9">NRRL 1565</strain>
    </source>
</reference>
<dbReference type="OrthoDB" id="68020at2759"/>
<evidence type="ECO:0000313" key="9">
    <source>
        <dbReference type="EMBL" id="KAJ2808979.1"/>
    </source>
</evidence>
<accession>A0A9W8HZ46</accession>
<dbReference type="GO" id="GO:0006384">
    <property type="term" value="P:transcription initiation at RNA polymerase III promoter"/>
    <property type="evidence" value="ECO:0007669"/>
    <property type="project" value="InterPro"/>
</dbReference>
<evidence type="ECO:0000256" key="1">
    <source>
        <dbReference type="ARBA" id="ARBA00004123"/>
    </source>
</evidence>
<feature type="compositionally biased region" description="Polar residues" evidence="7">
    <location>
        <begin position="401"/>
        <end position="415"/>
    </location>
</feature>
<feature type="compositionally biased region" description="Low complexity" evidence="7">
    <location>
        <begin position="322"/>
        <end position="331"/>
    </location>
</feature>